<keyword evidence="5" id="KW-0297">G-protein coupled receptor</keyword>
<dbReference type="PANTHER" id="PTHR24246:SF27">
    <property type="entry name" value="ADENOSINE RECEPTOR, ISOFORM A"/>
    <property type="match status" value="1"/>
</dbReference>
<feature type="domain" description="G-protein coupled receptors family 1 profile" evidence="11">
    <location>
        <begin position="57"/>
        <end position="341"/>
    </location>
</feature>
<feature type="transmembrane region" description="Helical" evidence="10">
    <location>
        <begin position="76"/>
        <end position="100"/>
    </location>
</feature>
<evidence type="ECO:0000256" key="1">
    <source>
        <dbReference type="ARBA" id="ARBA00004651"/>
    </source>
</evidence>
<name>A0A8S1F4G4_9PELO</name>
<dbReference type="SUPFAM" id="SSF81321">
    <property type="entry name" value="Family A G protein-coupled receptor-like"/>
    <property type="match status" value="1"/>
</dbReference>
<evidence type="ECO:0000256" key="3">
    <source>
        <dbReference type="ARBA" id="ARBA00022692"/>
    </source>
</evidence>
<dbReference type="Proteomes" id="UP000494206">
    <property type="component" value="Unassembled WGS sequence"/>
</dbReference>
<feature type="transmembrane region" description="Helical" evidence="10">
    <location>
        <begin position="131"/>
        <end position="152"/>
    </location>
</feature>
<evidence type="ECO:0000256" key="6">
    <source>
        <dbReference type="ARBA" id="ARBA00023136"/>
    </source>
</evidence>
<evidence type="ECO:0000256" key="9">
    <source>
        <dbReference type="ARBA" id="ARBA00023224"/>
    </source>
</evidence>
<gene>
    <name evidence="12" type="ORF">CBOVIS_LOCUS9001</name>
</gene>
<evidence type="ECO:0000256" key="5">
    <source>
        <dbReference type="ARBA" id="ARBA00023040"/>
    </source>
</evidence>
<feature type="transmembrane region" description="Helical" evidence="10">
    <location>
        <begin position="164"/>
        <end position="183"/>
    </location>
</feature>
<evidence type="ECO:0000313" key="13">
    <source>
        <dbReference type="Proteomes" id="UP000494206"/>
    </source>
</evidence>
<evidence type="ECO:0000259" key="11">
    <source>
        <dbReference type="PROSITE" id="PS50262"/>
    </source>
</evidence>
<keyword evidence="3 10" id="KW-0812">Transmembrane</keyword>
<dbReference type="PANTHER" id="PTHR24246">
    <property type="entry name" value="OLFACTORY RECEPTOR AND ADENOSINE RECEPTOR"/>
    <property type="match status" value="1"/>
</dbReference>
<keyword evidence="6 10" id="KW-0472">Membrane</keyword>
<comment type="subcellular location">
    <subcellularLocation>
        <location evidence="1">Cell membrane</location>
        <topology evidence="1">Multi-pass membrane protein</topology>
    </subcellularLocation>
</comment>
<dbReference type="PROSITE" id="PS50262">
    <property type="entry name" value="G_PROTEIN_RECEP_F1_2"/>
    <property type="match status" value="1"/>
</dbReference>
<dbReference type="CDD" id="cd00637">
    <property type="entry name" value="7tm_classA_rhodopsin-like"/>
    <property type="match status" value="1"/>
</dbReference>
<dbReference type="GO" id="GO:0005886">
    <property type="term" value="C:plasma membrane"/>
    <property type="evidence" value="ECO:0007669"/>
    <property type="project" value="UniProtKB-SubCell"/>
</dbReference>
<evidence type="ECO:0000256" key="7">
    <source>
        <dbReference type="ARBA" id="ARBA00023170"/>
    </source>
</evidence>
<dbReference type="AlphaFoldDB" id="A0A8S1F4G4"/>
<feature type="transmembrane region" description="Helical" evidence="10">
    <location>
        <begin position="47"/>
        <end position="67"/>
    </location>
</feature>
<dbReference type="Pfam" id="PF00001">
    <property type="entry name" value="7tm_1"/>
    <property type="match status" value="1"/>
</dbReference>
<feature type="transmembrane region" description="Helical" evidence="10">
    <location>
        <begin position="279"/>
        <end position="300"/>
    </location>
</feature>
<evidence type="ECO:0000256" key="2">
    <source>
        <dbReference type="ARBA" id="ARBA00022475"/>
    </source>
</evidence>
<dbReference type="InterPro" id="IPR017452">
    <property type="entry name" value="GPCR_Rhodpsn_7TM"/>
</dbReference>
<dbReference type="Gene3D" id="1.20.1070.10">
    <property type="entry name" value="Rhodopsin 7-helix transmembrane proteins"/>
    <property type="match status" value="1"/>
</dbReference>
<dbReference type="OrthoDB" id="9894375at2759"/>
<sequence length="380" mass="43990">MNITQQMMLDWFNSQKNTASEQETLLLQINKTNWKWERIARQFGTSYIALGMLSIIINTVIFTCIILRRRNTFSHVFYVIILNFTVIDTIKGICSILFALKLLTSNMSMDSSSWTVKVDQYSGVLLRFTNLTSILNVLLITMNEFIFICYPLRYSTLVTRTRILVAIVSSWLLASILTLVNMLTNVRHRSVMIDAECLEKEDVENCIWHQTASLSHYFVFHLFVIAFCLIGLAITAGCYAYLFNVISKILKKDAKFQAEVDLLKEEHSHHKSIARRRKYVIIIGSVIVVYSVYLTTYAIIQGMQLYNISRGSTHSSNFFILTKYICYGILSLHSLLQPLCFMRMKEFRNILKRTICAPFRRETYQSGDGTKRVLFQPTDI</sequence>
<keyword evidence="8" id="KW-0325">Glycoprotein</keyword>
<keyword evidence="13" id="KW-1185">Reference proteome</keyword>
<dbReference type="GO" id="GO:0004930">
    <property type="term" value="F:G protein-coupled receptor activity"/>
    <property type="evidence" value="ECO:0007669"/>
    <property type="project" value="UniProtKB-KW"/>
</dbReference>
<organism evidence="12 13">
    <name type="scientific">Caenorhabditis bovis</name>
    <dbReference type="NCBI Taxonomy" id="2654633"/>
    <lineage>
        <taxon>Eukaryota</taxon>
        <taxon>Metazoa</taxon>
        <taxon>Ecdysozoa</taxon>
        <taxon>Nematoda</taxon>
        <taxon>Chromadorea</taxon>
        <taxon>Rhabditida</taxon>
        <taxon>Rhabditina</taxon>
        <taxon>Rhabditomorpha</taxon>
        <taxon>Rhabditoidea</taxon>
        <taxon>Rhabditidae</taxon>
        <taxon>Peloderinae</taxon>
        <taxon>Caenorhabditis</taxon>
    </lineage>
</organism>
<comment type="caution">
    <text evidence="12">The sequence shown here is derived from an EMBL/GenBank/DDBJ whole genome shotgun (WGS) entry which is preliminary data.</text>
</comment>
<evidence type="ECO:0000256" key="8">
    <source>
        <dbReference type="ARBA" id="ARBA00023180"/>
    </source>
</evidence>
<reference evidence="12 13" key="1">
    <citation type="submission" date="2020-04" db="EMBL/GenBank/DDBJ databases">
        <authorList>
            <person name="Laetsch R D."/>
            <person name="Stevens L."/>
            <person name="Kumar S."/>
            <person name="Blaxter L. M."/>
        </authorList>
    </citation>
    <scope>NUCLEOTIDE SEQUENCE [LARGE SCALE GENOMIC DNA]</scope>
</reference>
<dbReference type="EMBL" id="CADEPM010000006">
    <property type="protein sequence ID" value="CAB3407009.1"/>
    <property type="molecule type" value="Genomic_DNA"/>
</dbReference>
<keyword evidence="4 10" id="KW-1133">Transmembrane helix</keyword>
<evidence type="ECO:0000256" key="4">
    <source>
        <dbReference type="ARBA" id="ARBA00022989"/>
    </source>
</evidence>
<keyword evidence="7" id="KW-0675">Receptor</keyword>
<feature type="transmembrane region" description="Helical" evidence="10">
    <location>
        <begin position="320"/>
        <end position="342"/>
    </location>
</feature>
<dbReference type="InterPro" id="IPR000276">
    <property type="entry name" value="GPCR_Rhodpsn"/>
</dbReference>
<accession>A0A8S1F4G4</accession>
<keyword evidence="2" id="KW-1003">Cell membrane</keyword>
<feature type="transmembrane region" description="Helical" evidence="10">
    <location>
        <begin position="218"/>
        <end position="242"/>
    </location>
</feature>
<protein>
    <recommendedName>
        <fullName evidence="11">G-protein coupled receptors family 1 profile domain-containing protein</fullName>
    </recommendedName>
</protein>
<evidence type="ECO:0000256" key="10">
    <source>
        <dbReference type="SAM" id="Phobius"/>
    </source>
</evidence>
<proteinExistence type="predicted"/>
<keyword evidence="9" id="KW-0807">Transducer</keyword>
<evidence type="ECO:0000313" key="12">
    <source>
        <dbReference type="EMBL" id="CAB3407009.1"/>
    </source>
</evidence>